<evidence type="ECO:0000256" key="1">
    <source>
        <dbReference type="ARBA" id="ARBA00001946"/>
    </source>
</evidence>
<organism evidence="6 7">
    <name type="scientific">Lentibacillus salinarum</name>
    <dbReference type="NCBI Taxonomy" id="446820"/>
    <lineage>
        <taxon>Bacteria</taxon>
        <taxon>Bacillati</taxon>
        <taxon>Bacillota</taxon>
        <taxon>Bacilli</taxon>
        <taxon>Bacillales</taxon>
        <taxon>Bacillaceae</taxon>
        <taxon>Lentibacillus</taxon>
    </lineage>
</organism>
<dbReference type="InterPro" id="IPR020476">
    <property type="entry name" value="Nudix_hydrolase"/>
</dbReference>
<evidence type="ECO:0000313" key="7">
    <source>
        <dbReference type="Proteomes" id="UP001597178"/>
    </source>
</evidence>
<evidence type="ECO:0000256" key="2">
    <source>
        <dbReference type="ARBA" id="ARBA00022801"/>
    </source>
</evidence>
<feature type="domain" description="Nudix hydrolase" evidence="5">
    <location>
        <begin position="1"/>
        <end position="126"/>
    </location>
</feature>
<evidence type="ECO:0000259" key="5">
    <source>
        <dbReference type="PROSITE" id="PS51462"/>
    </source>
</evidence>
<comment type="similarity">
    <text evidence="4">Belongs to the Nudix hydrolase family.</text>
</comment>
<evidence type="ECO:0000256" key="4">
    <source>
        <dbReference type="RuleBase" id="RU003476"/>
    </source>
</evidence>
<proteinExistence type="inferred from homology"/>
<keyword evidence="3" id="KW-0460">Magnesium</keyword>
<evidence type="ECO:0000256" key="3">
    <source>
        <dbReference type="ARBA" id="ARBA00022842"/>
    </source>
</evidence>
<dbReference type="PRINTS" id="PR00502">
    <property type="entry name" value="NUDIXFAMILY"/>
</dbReference>
<dbReference type="InterPro" id="IPR020084">
    <property type="entry name" value="NUDIX_hydrolase_CS"/>
</dbReference>
<dbReference type="InterPro" id="IPR000086">
    <property type="entry name" value="NUDIX_hydrolase_dom"/>
</dbReference>
<dbReference type="RefSeq" id="WP_382402666.1">
    <property type="nucleotide sequence ID" value="NZ_JBHTNH010000057.1"/>
</dbReference>
<comment type="caution">
    <text evidence="6">The sequence shown here is derived from an EMBL/GenBank/DDBJ whole genome shotgun (WGS) entry which is preliminary data.</text>
</comment>
<dbReference type="EC" id="3.6.-.-" evidence="6"/>
<dbReference type="SUPFAM" id="SSF55811">
    <property type="entry name" value="Nudix"/>
    <property type="match status" value="1"/>
</dbReference>
<protein>
    <submittedName>
        <fullName evidence="6">NUDIX hydrolase</fullName>
        <ecNumber evidence="6">3.6.-.-</ecNumber>
    </submittedName>
</protein>
<sequence length="134" mass="14808">MIKVDVAYALICKENEVLMVNNYDGTWSLPGGAVEQGETLEQAATREVAEETGLTVKVGEVVSVNEAFFKEKDHHALFITFLAEIIDGKPSIQDKTEISEIKWADFQTANKLMPYHPGGIESLLKSSSPYIFQG</sequence>
<dbReference type="PANTHER" id="PTHR43046">
    <property type="entry name" value="GDP-MANNOSE MANNOSYL HYDROLASE"/>
    <property type="match status" value="1"/>
</dbReference>
<dbReference type="PROSITE" id="PS51462">
    <property type="entry name" value="NUDIX"/>
    <property type="match status" value="1"/>
</dbReference>
<dbReference type="PROSITE" id="PS00893">
    <property type="entry name" value="NUDIX_BOX"/>
    <property type="match status" value="1"/>
</dbReference>
<dbReference type="Gene3D" id="3.90.79.10">
    <property type="entry name" value="Nucleoside Triphosphate Pyrophosphohydrolase"/>
    <property type="match status" value="1"/>
</dbReference>
<reference evidence="7" key="1">
    <citation type="journal article" date="2019" name="Int. J. Syst. Evol. Microbiol.">
        <title>The Global Catalogue of Microorganisms (GCM) 10K type strain sequencing project: providing services to taxonomists for standard genome sequencing and annotation.</title>
        <authorList>
            <consortium name="The Broad Institute Genomics Platform"/>
            <consortium name="The Broad Institute Genome Sequencing Center for Infectious Disease"/>
            <person name="Wu L."/>
            <person name="Ma J."/>
        </authorList>
    </citation>
    <scope>NUCLEOTIDE SEQUENCE [LARGE SCALE GENOMIC DNA]</scope>
    <source>
        <strain evidence="7">CCUG 54822</strain>
    </source>
</reference>
<dbReference type="Pfam" id="PF00293">
    <property type="entry name" value="NUDIX"/>
    <property type="match status" value="1"/>
</dbReference>
<keyword evidence="2 4" id="KW-0378">Hydrolase</keyword>
<dbReference type="Proteomes" id="UP001597178">
    <property type="component" value="Unassembled WGS sequence"/>
</dbReference>
<accession>A0ABW4A007</accession>
<keyword evidence="7" id="KW-1185">Reference proteome</keyword>
<evidence type="ECO:0000313" key="6">
    <source>
        <dbReference type="EMBL" id="MFD1363417.1"/>
    </source>
</evidence>
<name>A0ABW4A007_9BACI</name>
<dbReference type="InterPro" id="IPR015797">
    <property type="entry name" value="NUDIX_hydrolase-like_dom_sf"/>
</dbReference>
<dbReference type="GO" id="GO:0016787">
    <property type="term" value="F:hydrolase activity"/>
    <property type="evidence" value="ECO:0007669"/>
    <property type="project" value="UniProtKB-KW"/>
</dbReference>
<dbReference type="EMBL" id="JBHTNH010000057">
    <property type="protein sequence ID" value="MFD1363417.1"/>
    <property type="molecule type" value="Genomic_DNA"/>
</dbReference>
<dbReference type="PANTHER" id="PTHR43046:SF12">
    <property type="entry name" value="GDP-MANNOSE MANNOSYL HYDROLASE"/>
    <property type="match status" value="1"/>
</dbReference>
<dbReference type="CDD" id="cd02883">
    <property type="entry name" value="NUDIX_Hydrolase"/>
    <property type="match status" value="1"/>
</dbReference>
<comment type="cofactor">
    <cofactor evidence="1">
        <name>Mg(2+)</name>
        <dbReference type="ChEBI" id="CHEBI:18420"/>
    </cofactor>
</comment>
<gene>
    <name evidence="6" type="ORF">ACFQ4A_17565</name>
</gene>